<dbReference type="PROSITE" id="PS00523">
    <property type="entry name" value="SULFATASE_1"/>
    <property type="match status" value="1"/>
</dbReference>
<dbReference type="Pfam" id="PF00884">
    <property type="entry name" value="Sulfatase"/>
    <property type="match status" value="1"/>
</dbReference>
<evidence type="ECO:0000256" key="5">
    <source>
        <dbReference type="ARBA" id="ARBA00023180"/>
    </source>
</evidence>
<dbReference type="Proteomes" id="UP001152320">
    <property type="component" value="Chromosome 22"/>
</dbReference>
<accession>A0A9Q1BD19</accession>
<keyword evidence="3" id="KW-0732">Signal</keyword>
<evidence type="ECO:0000256" key="1">
    <source>
        <dbReference type="ARBA" id="ARBA00001913"/>
    </source>
</evidence>
<protein>
    <submittedName>
        <fullName evidence="8">Extracellular sulfatase Sulf-2</fullName>
    </submittedName>
</protein>
<sequence length="243" mass="27538">MILLSQHIDWSFSNGPYAHDVTEQKVLPCLEELLLEHIDNKNIIEIWVTSFLMMLRLLLLLPILVHCGKAGSSQRRLMSSMVTSVINRKPNIVFILTDDQDLLLGSMSAMNKTKYHLGQHGANFINAFVTSPMCCPSRSSILTGQYVHNHKVYSNVESYCGAPHWRRGPEGRNFGAYMQAASYRTGYFGKYLNNYDGSYIPPGWTEWAGLIGNSKYYKYAINHNGQIVRHGLDYESSLVTPIL</sequence>
<proteinExistence type="inferred from homology"/>
<keyword evidence="5" id="KW-0325">Glycoprotein</keyword>
<keyword evidence="6" id="KW-1133">Transmembrane helix</keyword>
<feature type="domain" description="Sulfatase N-terminal" evidence="7">
    <location>
        <begin position="90"/>
        <end position="219"/>
    </location>
</feature>
<dbReference type="Gene3D" id="3.40.720.10">
    <property type="entry name" value="Alkaline Phosphatase, subunit A"/>
    <property type="match status" value="1"/>
</dbReference>
<evidence type="ECO:0000256" key="4">
    <source>
        <dbReference type="ARBA" id="ARBA00022801"/>
    </source>
</evidence>
<dbReference type="PANTHER" id="PTHR43108:SF16">
    <property type="entry name" value="EXTRACELLULAR SULFATASE SULF-1 HOMOLOG"/>
    <property type="match status" value="1"/>
</dbReference>
<evidence type="ECO:0000256" key="6">
    <source>
        <dbReference type="SAM" id="Phobius"/>
    </source>
</evidence>
<evidence type="ECO:0000256" key="2">
    <source>
        <dbReference type="ARBA" id="ARBA00008779"/>
    </source>
</evidence>
<organism evidence="8 9">
    <name type="scientific">Holothuria leucospilota</name>
    <name type="common">Black long sea cucumber</name>
    <name type="synonym">Mertensiothuria leucospilota</name>
    <dbReference type="NCBI Taxonomy" id="206669"/>
    <lineage>
        <taxon>Eukaryota</taxon>
        <taxon>Metazoa</taxon>
        <taxon>Echinodermata</taxon>
        <taxon>Eleutherozoa</taxon>
        <taxon>Echinozoa</taxon>
        <taxon>Holothuroidea</taxon>
        <taxon>Aspidochirotacea</taxon>
        <taxon>Aspidochirotida</taxon>
        <taxon>Holothuriidae</taxon>
        <taxon>Holothuria</taxon>
    </lineage>
</organism>
<dbReference type="EMBL" id="JAIZAY010000022">
    <property type="protein sequence ID" value="KAJ8020222.1"/>
    <property type="molecule type" value="Genomic_DNA"/>
</dbReference>
<comment type="cofactor">
    <cofactor evidence="1">
        <name>Ca(2+)</name>
        <dbReference type="ChEBI" id="CHEBI:29108"/>
    </cofactor>
</comment>
<dbReference type="OrthoDB" id="96314at2759"/>
<dbReference type="InterPro" id="IPR000917">
    <property type="entry name" value="Sulfatase_N"/>
</dbReference>
<evidence type="ECO:0000259" key="7">
    <source>
        <dbReference type="Pfam" id="PF00884"/>
    </source>
</evidence>
<gene>
    <name evidence="8" type="ORF">HOLleu_39753</name>
</gene>
<evidence type="ECO:0000256" key="3">
    <source>
        <dbReference type="ARBA" id="ARBA00022729"/>
    </source>
</evidence>
<comment type="similarity">
    <text evidence="2">Belongs to the sulfatase family.</text>
</comment>
<feature type="transmembrane region" description="Helical" evidence="6">
    <location>
        <begin position="46"/>
        <end position="68"/>
    </location>
</feature>
<dbReference type="InterPro" id="IPR017850">
    <property type="entry name" value="Alkaline_phosphatase_core_sf"/>
</dbReference>
<comment type="caution">
    <text evidence="8">The sequence shown here is derived from an EMBL/GenBank/DDBJ whole genome shotgun (WGS) entry which is preliminary data.</text>
</comment>
<evidence type="ECO:0000313" key="8">
    <source>
        <dbReference type="EMBL" id="KAJ8020222.1"/>
    </source>
</evidence>
<dbReference type="InterPro" id="IPR024607">
    <property type="entry name" value="Sulfatase_CS"/>
</dbReference>
<name>A0A9Q1BD19_HOLLE</name>
<evidence type="ECO:0000313" key="9">
    <source>
        <dbReference type="Proteomes" id="UP001152320"/>
    </source>
</evidence>
<dbReference type="GO" id="GO:0005539">
    <property type="term" value="F:glycosaminoglycan binding"/>
    <property type="evidence" value="ECO:0007669"/>
    <property type="project" value="TreeGrafter"/>
</dbReference>
<reference evidence="8" key="1">
    <citation type="submission" date="2021-10" db="EMBL/GenBank/DDBJ databases">
        <title>Tropical sea cucumber genome reveals ecological adaptation and Cuvierian tubules defense mechanism.</title>
        <authorList>
            <person name="Chen T."/>
        </authorList>
    </citation>
    <scope>NUCLEOTIDE SEQUENCE</scope>
    <source>
        <strain evidence="8">Nanhai2018</strain>
        <tissue evidence="8">Muscle</tissue>
    </source>
</reference>
<keyword evidence="9" id="KW-1185">Reference proteome</keyword>
<keyword evidence="6" id="KW-0812">Transmembrane</keyword>
<dbReference type="PANTHER" id="PTHR43108">
    <property type="entry name" value="N-ACETYLGLUCOSAMINE-6-SULFATASE FAMILY MEMBER"/>
    <property type="match status" value="1"/>
</dbReference>
<dbReference type="SUPFAM" id="SSF53649">
    <property type="entry name" value="Alkaline phosphatase-like"/>
    <property type="match status" value="1"/>
</dbReference>
<keyword evidence="6" id="KW-0472">Membrane</keyword>
<dbReference type="GO" id="GO:0008449">
    <property type="term" value="F:N-acetylglucosamine-6-sulfatase activity"/>
    <property type="evidence" value="ECO:0007669"/>
    <property type="project" value="TreeGrafter"/>
</dbReference>
<dbReference type="AlphaFoldDB" id="A0A9Q1BD19"/>
<keyword evidence="4" id="KW-0378">Hydrolase</keyword>